<gene>
    <name evidence="9" type="ORF">JRO89_XS08G0107600</name>
</gene>
<evidence type="ECO:0008006" key="11">
    <source>
        <dbReference type="Google" id="ProtNLM"/>
    </source>
</evidence>
<evidence type="ECO:0000313" key="9">
    <source>
        <dbReference type="EMBL" id="KAH7566156.1"/>
    </source>
</evidence>
<feature type="domain" description="HTH myb-type" evidence="8">
    <location>
        <begin position="102"/>
        <end position="158"/>
    </location>
</feature>
<dbReference type="PANTHER" id="PTHR44042:SF54">
    <property type="entry name" value="MYB-LIKE DNA-BINDING DOMAIN, SHAQKYF CLASS PROTEIN"/>
    <property type="match status" value="1"/>
</dbReference>
<name>A0ABQ8HP88_9ROSI</name>
<evidence type="ECO:0000259" key="8">
    <source>
        <dbReference type="PROSITE" id="PS51294"/>
    </source>
</evidence>
<keyword evidence="2" id="KW-0805">Transcription regulation</keyword>
<protein>
    <recommendedName>
        <fullName evidence="11">Transcription factor DIVARICATA-like</fullName>
    </recommendedName>
</protein>
<dbReference type="InterPro" id="IPR017930">
    <property type="entry name" value="Myb_dom"/>
</dbReference>
<comment type="subcellular location">
    <subcellularLocation>
        <location evidence="1">Nucleus</location>
    </subcellularLocation>
</comment>
<evidence type="ECO:0000259" key="6">
    <source>
        <dbReference type="PROSITE" id="PS50090"/>
    </source>
</evidence>
<evidence type="ECO:0000256" key="4">
    <source>
        <dbReference type="ARBA" id="ARBA00023242"/>
    </source>
</evidence>
<reference evidence="9 10" key="1">
    <citation type="submission" date="2021-02" db="EMBL/GenBank/DDBJ databases">
        <title>Plant Genome Project.</title>
        <authorList>
            <person name="Zhang R.-G."/>
        </authorList>
    </citation>
    <scope>NUCLEOTIDE SEQUENCE [LARGE SCALE GENOMIC DNA]</scope>
    <source>
        <tissue evidence="9">Leaves</tissue>
    </source>
</reference>
<dbReference type="InterPro" id="IPR006447">
    <property type="entry name" value="Myb_dom_plants"/>
</dbReference>
<dbReference type="InterPro" id="IPR001005">
    <property type="entry name" value="SANT/Myb"/>
</dbReference>
<dbReference type="PROSITE" id="PS50090">
    <property type="entry name" value="MYB_LIKE"/>
    <property type="match status" value="1"/>
</dbReference>
<proteinExistence type="predicted"/>
<feature type="region of interest" description="Disordered" evidence="5">
    <location>
        <begin position="79"/>
        <end position="105"/>
    </location>
</feature>
<dbReference type="Gene3D" id="1.10.10.60">
    <property type="entry name" value="Homeodomain-like"/>
    <property type="match status" value="2"/>
</dbReference>
<feature type="domain" description="Myb-like" evidence="6">
    <location>
        <begin position="102"/>
        <end position="154"/>
    </location>
</feature>
<dbReference type="Pfam" id="PF00249">
    <property type="entry name" value="Myb_DNA-binding"/>
    <property type="match status" value="2"/>
</dbReference>
<dbReference type="CDD" id="cd00167">
    <property type="entry name" value="SANT"/>
    <property type="match status" value="2"/>
</dbReference>
<comment type="caution">
    <text evidence="9">The sequence shown here is derived from an EMBL/GenBank/DDBJ whole genome shotgun (WGS) entry which is preliminary data.</text>
</comment>
<dbReference type="PROSITE" id="PS51293">
    <property type="entry name" value="SANT"/>
    <property type="match status" value="1"/>
</dbReference>
<dbReference type="NCBIfam" id="TIGR01557">
    <property type="entry name" value="myb_SHAQKYF"/>
    <property type="match status" value="1"/>
</dbReference>
<dbReference type="Proteomes" id="UP000827721">
    <property type="component" value="Unassembled WGS sequence"/>
</dbReference>
<accession>A0ABQ8HP88</accession>
<sequence length="275" mass="30586">MEPIIPSHHHHYQPVQTEWTWEENKAFENAIAELDPSSPYLFELIALRVPGKTISQIQKHYNELIADLHIINSDLVPPPNYGKGTTSSSSTTTDGARRGAKRPRKRGITWTSEEHELFLIGLEKYGKGDWRSISRNCVVTRTPAQVASHAQKYFIRLQNNQNNPANSTTITTAAPTLAPSHYHYISEPMAEAEFVVAAPAPVLAPSHYQYISGPMTEAEFTVVAPSAPALSPSHYQYTPGPVVEAEISFKRGLVPYCSPYNTIAPDSIFSAYHPY</sequence>
<keyword evidence="10" id="KW-1185">Reference proteome</keyword>
<dbReference type="PROSITE" id="PS51294">
    <property type="entry name" value="HTH_MYB"/>
    <property type="match status" value="1"/>
</dbReference>
<dbReference type="InterPro" id="IPR009057">
    <property type="entry name" value="Homeodomain-like_sf"/>
</dbReference>
<evidence type="ECO:0000259" key="7">
    <source>
        <dbReference type="PROSITE" id="PS51293"/>
    </source>
</evidence>
<evidence type="ECO:0000256" key="1">
    <source>
        <dbReference type="ARBA" id="ARBA00004123"/>
    </source>
</evidence>
<feature type="domain" description="SANT" evidence="7">
    <location>
        <begin position="110"/>
        <end position="158"/>
    </location>
</feature>
<keyword evidence="4" id="KW-0539">Nucleus</keyword>
<dbReference type="PANTHER" id="PTHR44042">
    <property type="entry name" value="DUPLICATED HOMEODOMAIN-LIKE SUPERFAMILY PROTEIN-RELATED"/>
    <property type="match status" value="1"/>
</dbReference>
<evidence type="ECO:0000256" key="2">
    <source>
        <dbReference type="ARBA" id="ARBA00023015"/>
    </source>
</evidence>
<evidence type="ECO:0000313" key="10">
    <source>
        <dbReference type="Proteomes" id="UP000827721"/>
    </source>
</evidence>
<evidence type="ECO:0000256" key="3">
    <source>
        <dbReference type="ARBA" id="ARBA00023163"/>
    </source>
</evidence>
<dbReference type="InterPro" id="IPR017884">
    <property type="entry name" value="SANT_dom"/>
</dbReference>
<organism evidence="9 10">
    <name type="scientific">Xanthoceras sorbifolium</name>
    <dbReference type="NCBI Taxonomy" id="99658"/>
    <lineage>
        <taxon>Eukaryota</taxon>
        <taxon>Viridiplantae</taxon>
        <taxon>Streptophyta</taxon>
        <taxon>Embryophyta</taxon>
        <taxon>Tracheophyta</taxon>
        <taxon>Spermatophyta</taxon>
        <taxon>Magnoliopsida</taxon>
        <taxon>eudicotyledons</taxon>
        <taxon>Gunneridae</taxon>
        <taxon>Pentapetalae</taxon>
        <taxon>rosids</taxon>
        <taxon>malvids</taxon>
        <taxon>Sapindales</taxon>
        <taxon>Sapindaceae</taxon>
        <taxon>Xanthoceroideae</taxon>
        <taxon>Xanthoceras</taxon>
    </lineage>
</organism>
<dbReference type="SMART" id="SM00717">
    <property type="entry name" value="SANT"/>
    <property type="match status" value="2"/>
</dbReference>
<keyword evidence="3" id="KW-0804">Transcription</keyword>
<evidence type="ECO:0000256" key="5">
    <source>
        <dbReference type="SAM" id="MobiDB-lite"/>
    </source>
</evidence>
<dbReference type="SUPFAM" id="SSF46689">
    <property type="entry name" value="Homeodomain-like"/>
    <property type="match status" value="2"/>
</dbReference>
<dbReference type="EMBL" id="JAFEMO010000008">
    <property type="protein sequence ID" value="KAH7566156.1"/>
    <property type="molecule type" value="Genomic_DNA"/>
</dbReference>